<sequence length="146" mass="16132">MAQNSSSRPSRKKSIPARFTEFIAEQSCDDLVDLHDMPSSEKSDNANEHVSCSIDDHTANGGLQPQTGPSTSHFNRDCVDPDFIGFLRDCSIPQNTCTKLFEMGFDSFAALALLAREHIECLDIGQQKLSCCGKARDDERSSRSDE</sequence>
<keyword evidence="3" id="KW-1185">Reference proteome</keyword>
<proteinExistence type="predicted"/>
<dbReference type="Proteomes" id="UP001347796">
    <property type="component" value="Unassembled WGS sequence"/>
</dbReference>
<evidence type="ECO:0000313" key="3">
    <source>
        <dbReference type="Proteomes" id="UP001347796"/>
    </source>
</evidence>
<protein>
    <submittedName>
        <fullName evidence="2">Uncharacterized protein</fullName>
    </submittedName>
</protein>
<dbReference type="EMBL" id="JAZGQO010000005">
    <property type="protein sequence ID" value="KAK6186851.1"/>
    <property type="molecule type" value="Genomic_DNA"/>
</dbReference>
<dbReference type="AlphaFoldDB" id="A0AAN8Q439"/>
<feature type="compositionally biased region" description="Polar residues" evidence="1">
    <location>
        <begin position="61"/>
        <end position="73"/>
    </location>
</feature>
<organism evidence="2 3">
    <name type="scientific">Patella caerulea</name>
    <name type="common">Rayed Mediterranean limpet</name>
    <dbReference type="NCBI Taxonomy" id="87958"/>
    <lineage>
        <taxon>Eukaryota</taxon>
        <taxon>Metazoa</taxon>
        <taxon>Spiralia</taxon>
        <taxon>Lophotrochozoa</taxon>
        <taxon>Mollusca</taxon>
        <taxon>Gastropoda</taxon>
        <taxon>Patellogastropoda</taxon>
        <taxon>Patelloidea</taxon>
        <taxon>Patellidae</taxon>
        <taxon>Patella</taxon>
    </lineage>
</organism>
<name>A0AAN8Q439_PATCE</name>
<evidence type="ECO:0000313" key="2">
    <source>
        <dbReference type="EMBL" id="KAK6186851.1"/>
    </source>
</evidence>
<feature type="region of interest" description="Disordered" evidence="1">
    <location>
        <begin position="34"/>
        <end position="74"/>
    </location>
</feature>
<evidence type="ECO:0000256" key="1">
    <source>
        <dbReference type="SAM" id="MobiDB-lite"/>
    </source>
</evidence>
<accession>A0AAN8Q439</accession>
<comment type="caution">
    <text evidence="2">The sequence shown here is derived from an EMBL/GenBank/DDBJ whole genome shotgun (WGS) entry which is preliminary data.</text>
</comment>
<feature type="compositionally biased region" description="Basic and acidic residues" evidence="1">
    <location>
        <begin position="34"/>
        <end position="47"/>
    </location>
</feature>
<reference evidence="2 3" key="1">
    <citation type="submission" date="2024-01" db="EMBL/GenBank/DDBJ databases">
        <title>The genome of the rayed Mediterranean limpet Patella caerulea (Linnaeus, 1758).</title>
        <authorList>
            <person name="Anh-Thu Weber A."/>
            <person name="Halstead-Nussloch G."/>
        </authorList>
    </citation>
    <scope>NUCLEOTIDE SEQUENCE [LARGE SCALE GENOMIC DNA]</scope>
    <source>
        <strain evidence="2">AATW-2023a</strain>
        <tissue evidence="2">Whole specimen</tissue>
    </source>
</reference>
<gene>
    <name evidence="2" type="ORF">SNE40_006118</name>
</gene>